<comment type="function">
    <text evidence="14 17">Subunits I and II form the functional core of the enzyme complex. Electrons originating in cytochrome c are transferred via heme a and Cu(A) to the binuclear center formed by heme a3 and Cu(B).</text>
</comment>
<keyword evidence="8" id="KW-1278">Translocase</keyword>
<keyword evidence="10 18" id="KW-1133">Transmembrane helix</keyword>
<evidence type="ECO:0000256" key="16">
    <source>
        <dbReference type="RuleBase" id="RU000456"/>
    </source>
</evidence>
<dbReference type="CDD" id="cd13915">
    <property type="entry name" value="CuRO_HCO_II_like_2"/>
    <property type="match status" value="1"/>
</dbReference>
<dbReference type="InterPro" id="IPR045187">
    <property type="entry name" value="CcO_II"/>
</dbReference>
<dbReference type="GO" id="GO:0042773">
    <property type="term" value="P:ATP synthesis coupled electron transport"/>
    <property type="evidence" value="ECO:0007669"/>
    <property type="project" value="TreeGrafter"/>
</dbReference>
<dbReference type="SUPFAM" id="SSF49503">
    <property type="entry name" value="Cupredoxins"/>
    <property type="match status" value="1"/>
</dbReference>
<name>A0A2M9ZTF6_9LEPT</name>
<evidence type="ECO:0000256" key="2">
    <source>
        <dbReference type="ARBA" id="ARBA00007866"/>
    </source>
</evidence>
<evidence type="ECO:0000256" key="18">
    <source>
        <dbReference type="SAM" id="Phobius"/>
    </source>
</evidence>
<dbReference type="InterPro" id="IPR014222">
    <property type="entry name" value="Cyt_c_oxidase_su2"/>
</dbReference>
<dbReference type="GO" id="GO:0005886">
    <property type="term" value="C:plasma membrane"/>
    <property type="evidence" value="ECO:0007669"/>
    <property type="project" value="UniProtKB-SubCell"/>
</dbReference>
<evidence type="ECO:0000256" key="7">
    <source>
        <dbReference type="ARBA" id="ARBA00022723"/>
    </source>
</evidence>
<evidence type="ECO:0000256" key="12">
    <source>
        <dbReference type="ARBA" id="ARBA00023008"/>
    </source>
</evidence>
<dbReference type="PROSITE" id="PS50857">
    <property type="entry name" value="COX2_CUA"/>
    <property type="match status" value="1"/>
</dbReference>
<keyword evidence="13 18" id="KW-0472">Membrane</keyword>
<dbReference type="PROSITE" id="PS50999">
    <property type="entry name" value="COX2_TM"/>
    <property type="match status" value="1"/>
</dbReference>
<evidence type="ECO:0000256" key="10">
    <source>
        <dbReference type="ARBA" id="ARBA00022989"/>
    </source>
</evidence>
<dbReference type="NCBIfam" id="TIGR02866">
    <property type="entry name" value="CoxB"/>
    <property type="match status" value="1"/>
</dbReference>
<evidence type="ECO:0000313" key="23">
    <source>
        <dbReference type="EMBL" id="PJZ75193.1"/>
    </source>
</evidence>
<dbReference type="GO" id="GO:0016491">
    <property type="term" value="F:oxidoreductase activity"/>
    <property type="evidence" value="ECO:0007669"/>
    <property type="project" value="InterPro"/>
</dbReference>
<reference evidence="24 25" key="1">
    <citation type="submission" date="2017-07" db="EMBL/GenBank/DDBJ databases">
        <title>Leptospira spp. isolated from tropical soils.</title>
        <authorList>
            <person name="Thibeaux R."/>
            <person name="Iraola G."/>
            <person name="Ferres I."/>
            <person name="Bierque E."/>
            <person name="Girault D."/>
            <person name="Soupe-Gilbert M.-E."/>
            <person name="Picardeau M."/>
            <person name="Goarant C."/>
        </authorList>
    </citation>
    <scope>NUCLEOTIDE SEQUENCE [LARGE SCALE GENOMIC DNA]</scope>
    <source>
        <strain evidence="23 25">FH1-B-B1</strain>
        <strain evidence="22 24">FH1-B-C1</strain>
    </source>
</reference>
<feature type="transmembrane region" description="Helical" evidence="18">
    <location>
        <begin position="60"/>
        <end position="82"/>
    </location>
</feature>
<keyword evidence="24" id="KW-1185">Reference proteome</keyword>
<dbReference type="PANTHER" id="PTHR22888">
    <property type="entry name" value="CYTOCHROME C OXIDASE, SUBUNIT II"/>
    <property type="match status" value="1"/>
</dbReference>
<dbReference type="Gene3D" id="2.60.40.420">
    <property type="entry name" value="Cupredoxins - blue copper proteins"/>
    <property type="match status" value="1"/>
</dbReference>
<feature type="domain" description="Cytochrome c" evidence="21">
    <location>
        <begin position="233"/>
        <end position="328"/>
    </location>
</feature>
<dbReference type="InterPro" id="IPR001505">
    <property type="entry name" value="Copper_CuA"/>
</dbReference>
<dbReference type="GO" id="GO:0020037">
    <property type="term" value="F:heme binding"/>
    <property type="evidence" value="ECO:0007669"/>
    <property type="project" value="InterPro"/>
</dbReference>
<evidence type="ECO:0000256" key="9">
    <source>
        <dbReference type="ARBA" id="ARBA00022982"/>
    </source>
</evidence>
<evidence type="ECO:0000313" key="25">
    <source>
        <dbReference type="Proteomes" id="UP000231990"/>
    </source>
</evidence>
<evidence type="ECO:0000256" key="15">
    <source>
        <dbReference type="PROSITE-ProRule" id="PRU00433"/>
    </source>
</evidence>
<dbReference type="InterPro" id="IPR002429">
    <property type="entry name" value="CcO_II-like_C"/>
</dbReference>
<dbReference type="EC" id="7.1.1.9" evidence="17"/>
<dbReference type="InterPro" id="IPR008972">
    <property type="entry name" value="Cupredoxin"/>
</dbReference>
<dbReference type="PANTHER" id="PTHR22888:SF9">
    <property type="entry name" value="CYTOCHROME C OXIDASE SUBUNIT 2"/>
    <property type="match status" value="1"/>
</dbReference>
<evidence type="ECO:0000256" key="17">
    <source>
        <dbReference type="RuleBase" id="RU004024"/>
    </source>
</evidence>
<comment type="subcellular location">
    <subcellularLocation>
        <location evidence="16">Cell membrane</location>
        <topology evidence="16">Multi-pass membrane protein</topology>
    </subcellularLocation>
    <subcellularLocation>
        <location evidence="1">Membrane</location>
        <topology evidence="1">Multi-pass membrane protein</topology>
    </subcellularLocation>
</comment>
<dbReference type="EMBL" id="NPDZ01000001">
    <property type="protein sequence ID" value="PJZ75193.1"/>
    <property type="molecule type" value="Genomic_DNA"/>
</dbReference>
<feature type="transmembrane region" description="Helical" evidence="18">
    <location>
        <begin position="15"/>
        <end position="39"/>
    </location>
</feature>
<evidence type="ECO:0000256" key="4">
    <source>
        <dbReference type="ARBA" id="ARBA00022617"/>
    </source>
</evidence>
<evidence type="ECO:0000256" key="8">
    <source>
        <dbReference type="ARBA" id="ARBA00022967"/>
    </source>
</evidence>
<dbReference type="SUPFAM" id="SSF46626">
    <property type="entry name" value="Cytochrome c"/>
    <property type="match status" value="1"/>
</dbReference>
<evidence type="ECO:0000313" key="24">
    <source>
        <dbReference type="Proteomes" id="UP000231962"/>
    </source>
</evidence>
<keyword evidence="12 17" id="KW-0186">Copper</keyword>
<evidence type="ECO:0000256" key="14">
    <source>
        <dbReference type="ARBA" id="ARBA00024688"/>
    </source>
</evidence>
<dbReference type="PRINTS" id="PR01166">
    <property type="entry name" value="CYCOXIDASEII"/>
</dbReference>
<evidence type="ECO:0000259" key="21">
    <source>
        <dbReference type="PROSITE" id="PS51007"/>
    </source>
</evidence>
<evidence type="ECO:0000313" key="22">
    <source>
        <dbReference type="EMBL" id="PJZ71577.1"/>
    </source>
</evidence>
<gene>
    <name evidence="23" type="primary">coxB</name>
    <name evidence="22" type="ORF">CH360_01610</name>
    <name evidence="23" type="ORF">CH373_01610</name>
</gene>
<dbReference type="EMBL" id="NPDY01000001">
    <property type="protein sequence ID" value="PJZ71577.1"/>
    <property type="molecule type" value="Genomic_DNA"/>
</dbReference>
<dbReference type="Proteomes" id="UP000231990">
    <property type="component" value="Unassembled WGS sequence"/>
</dbReference>
<proteinExistence type="inferred from homology"/>
<sequence length="328" mass="36461">MPVQASKEAVGVDHLYAFLLISSLISFVILIGGMTWFIFKYRRKTENDKTAYITHNTLAEFIWSFVPLVVLLAIFFWGWAVLSDLRKTGVKGDVEIHVTARQWSWAFQYQDGISITSPSGDHFESDTAKSTLLKPAIVTVPVDQTVRLVMTSVDVLHSFYVPAFRNKMDVVPGRRTTFTFKPTQKGDFTVFCTEYCGTSHSNMMATIRVVGSEEFQAWKTAEEEKLKASLSATPADKGLALYNSKGCNSCHTVDGTPRVGPSFKGIYGSKKQFADGSAGSADDNYIQQSILVPNAKVVKGFPPVMPSFQGQLSNEDIQNIIEYFKTLK</sequence>
<comment type="similarity">
    <text evidence="2 16">Belongs to the cytochrome c oxidase subunit 2 family.</text>
</comment>
<evidence type="ECO:0000259" key="20">
    <source>
        <dbReference type="PROSITE" id="PS50999"/>
    </source>
</evidence>
<evidence type="ECO:0000256" key="3">
    <source>
        <dbReference type="ARBA" id="ARBA00022448"/>
    </source>
</evidence>
<protein>
    <recommendedName>
        <fullName evidence="17">Cytochrome c oxidase subunit 2</fullName>
        <ecNumber evidence="17">7.1.1.9</ecNumber>
    </recommendedName>
</protein>
<evidence type="ECO:0000256" key="5">
    <source>
        <dbReference type="ARBA" id="ARBA00022660"/>
    </source>
</evidence>
<accession>A0A2M9ZTF6</accession>
<keyword evidence="6 16" id="KW-0812">Transmembrane</keyword>
<dbReference type="OrthoDB" id="9781261at2"/>
<dbReference type="InterPro" id="IPR036909">
    <property type="entry name" value="Cyt_c-like_dom_sf"/>
</dbReference>
<dbReference type="GO" id="GO:0004129">
    <property type="term" value="F:cytochrome-c oxidase activity"/>
    <property type="evidence" value="ECO:0007669"/>
    <property type="project" value="UniProtKB-EC"/>
</dbReference>
<dbReference type="Pfam" id="PF00116">
    <property type="entry name" value="COX2"/>
    <property type="match status" value="1"/>
</dbReference>
<evidence type="ECO:0000259" key="19">
    <source>
        <dbReference type="PROSITE" id="PS50857"/>
    </source>
</evidence>
<dbReference type="GO" id="GO:0005507">
    <property type="term" value="F:copper ion binding"/>
    <property type="evidence" value="ECO:0007669"/>
    <property type="project" value="InterPro"/>
</dbReference>
<dbReference type="Proteomes" id="UP000231962">
    <property type="component" value="Unassembled WGS sequence"/>
</dbReference>
<feature type="domain" description="Cytochrome oxidase subunit II transmembrane region profile" evidence="20">
    <location>
        <begin position="1"/>
        <end position="89"/>
    </location>
</feature>
<dbReference type="InterPro" id="IPR009056">
    <property type="entry name" value="Cyt_c-like_dom"/>
</dbReference>
<evidence type="ECO:0000256" key="1">
    <source>
        <dbReference type="ARBA" id="ARBA00004141"/>
    </source>
</evidence>
<dbReference type="Pfam" id="PF00034">
    <property type="entry name" value="Cytochrom_C"/>
    <property type="match status" value="1"/>
</dbReference>
<dbReference type="InterPro" id="IPR011759">
    <property type="entry name" value="Cyt_c_oxidase_su2_TM_dom"/>
</dbReference>
<dbReference type="PROSITE" id="PS51007">
    <property type="entry name" value="CYTC"/>
    <property type="match status" value="1"/>
</dbReference>
<keyword evidence="9 16" id="KW-0249">Electron transport</keyword>
<dbReference type="Gene3D" id="1.10.287.90">
    <property type="match status" value="1"/>
</dbReference>
<evidence type="ECO:0000256" key="11">
    <source>
        <dbReference type="ARBA" id="ARBA00023004"/>
    </source>
</evidence>
<dbReference type="Pfam" id="PF02790">
    <property type="entry name" value="COX2_TM"/>
    <property type="match status" value="1"/>
</dbReference>
<dbReference type="PROSITE" id="PS00078">
    <property type="entry name" value="COX2"/>
    <property type="match status" value="1"/>
</dbReference>
<comment type="caution">
    <text evidence="23">The sequence shown here is derived from an EMBL/GenBank/DDBJ whole genome shotgun (WGS) entry which is preliminary data.</text>
</comment>
<keyword evidence="3 16" id="KW-0813">Transport</keyword>
<dbReference type="Gene3D" id="1.10.760.10">
    <property type="entry name" value="Cytochrome c-like domain"/>
    <property type="match status" value="1"/>
</dbReference>
<evidence type="ECO:0000256" key="13">
    <source>
        <dbReference type="ARBA" id="ARBA00023136"/>
    </source>
</evidence>
<keyword evidence="11 15" id="KW-0408">Iron</keyword>
<keyword evidence="4 15" id="KW-0349">Heme</keyword>
<keyword evidence="7 15" id="KW-0479">Metal-binding</keyword>
<comment type="catalytic activity">
    <reaction evidence="17">
        <text>4 Fe(II)-[cytochrome c] + O2 + 8 H(+)(in) = 4 Fe(III)-[cytochrome c] + 2 H2O + 4 H(+)(out)</text>
        <dbReference type="Rhea" id="RHEA:11436"/>
        <dbReference type="Rhea" id="RHEA-COMP:10350"/>
        <dbReference type="Rhea" id="RHEA-COMP:14399"/>
        <dbReference type="ChEBI" id="CHEBI:15377"/>
        <dbReference type="ChEBI" id="CHEBI:15378"/>
        <dbReference type="ChEBI" id="CHEBI:15379"/>
        <dbReference type="ChEBI" id="CHEBI:29033"/>
        <dbReference type="ChEBI" id="CHEBI:29034"/>
        <dbReference type="EC" id="7.1.1.9"/>
    </reaction>
</comment>
<organism evidence="23 25">
    <name type="scientific">Leptospira perolatii</name>
    <dbReference type="NCBI Taxonomy" id="2023191"/>
    <lineage>
        <taxon>Bacteria</taxon>
        <taxon>Pseudomonadati</taxon>
        <taxon>Spirochaetota</taxon>
        <taxon>Spirochaetia</taxon>
        <taxon>Leptospirales</taxon>
        <taxon>Leptospiraceae</taxon>
        <taxon>Leptospira</taxon>
    </lineage>
</organism>
<keyword evidence="5 16" id="KW-0679">Respiratory chain</keyword>
<comment type="cofactor">
    <cofactor evidence="17">
        <name>Cu cation</name>
        <dbReference type="ChEBI" id="CHEBI:23378"/>
    </cofactor>
    <text evidence="17">Binds a copper A center.</text>
</comment>
<dbReference type="InterPro" id="IPR036257">
    <property type="entry name" value="Cyt_c_oxidase_su2_TM_sf"/>
</dbReference>
<evidence type="ECO:0000256" key="6">
    <source>
        <dbReference type="ARBA" id="ARBA00022692"/>
    </source>
</evidence>
<dbReference type="SUPFAM" id="SSF81464">
    <property type="entry name" value="Cytochrome c oxidase subunit II-like, transmembrane region"/>
    <property type="match status" value="1"/>
</dbReference>
<feature type="domain" description="Cytochrome oxidase subunit II copper A binding" evidence="19">
    <location>
        <begin position="91"/>
        <end position="221"/>
    </location>
</feature>
<dbReference type="AlphaFoldDB" id="A0A2M9ZTF6"/>